<reference evidence="2 3" key="1">
    <citation type="submission" date="2016-10" db="EMBL/GenBank/DDBJ databases">
        <authorList>
            <person name="de Groot N.N."/>
        </authorList>
    </citation>
    <scope>NUCLEOTIDE SEQUENCE [LARGE SCALE GENOMIC DNA]</scope>
    <source>
        <strain evidence="2 3">DSM 44637</strain>
    </source>
</reference>
<evidence type="ECO:0000313" key="2">
    <source>
        <dbReference type="EMBL" id="SFO03995.1"/>
    </source>
</evidence>
<dbReference type="PANTHER" id="PTHR47691:SF3">
    <property type="entry name" value="HTH-TYPE TRANSCRIPTIONAL REGULATOR RV0890C-RELATED"/>
    <property type="match status" value="1"/>
</dbReference>
<sequence>MRTIDSFAAAVHRRRRERGLTLGEVAAKAGYSASYLSKLLHGHRTLLPGVVHDLDTALAADGELNKIAAEQRGDSRVKTRPVQLPPAAPDFVGREEQLQAMDHALVAQGRPGSNVTIVIEGGFWTGKTALAVHWASGVQARFPGGCLFADLRGLAPGMPAAPEEILDGFLVALGVSAAELGASNVPARIARYRSLLAERPAIVILDNVADYQQAEWLLPSPGSVVVVTSREQQPGLLARTGGMAIELPPLSSEQALELLRHRVGDARVRASAAAAEVIVERCGRLPMTVHIAAEHLQRHRETTLDELADQLESDKTRLDLFTSNDVNIHGVVDVSYLALPPMTRRVFRYLGISPADVVGAESVAVLTGLDLDRARDALRLLAHAHLIETLANGRYRISHLLRAYAHQRALVEERLNEIERAHDRTLRWYAATAWNANNTLIPGWADNGIVLDNLAGVEPMPFEEDGFEEAMAWCEREVAIALQVARSARTHGAKDVLWLLPTAFLPYFVLTRSWNTWLVAAHDGLSAARAAGSDAGVARSLEVLGWVEHELGRADNGIAHLEEALQRHGDLNDERSQAWTAYGLGLAYASCGRVAEARRLHELADGMFTTSEVKVGLAVNRAALAEACDLLGDPDKAMEYAFDVLNRAQMFTSRAVLGVAHQRIGSLLGRHGQHRAALKHFDQALAVRSRSWQRWSAAETLISRAEVLCALGQVDQAQTAYRRSLQNLEVLHDAKAMEIRARLAALGASCSGTATCSPASTASA</sequence>
<dbReference type="Gene3D" id="1.10.260.40">
    <property type="entry name" value="lambda repressor-like DNA-binding domains"/>
    <property type="match status" value="1"/>
</dbReference>
<evidence type="ECO:0000313" key="3">
    <source>
        <dbReference type="Proteomes" id="UP000199137"/>
    </source>
</evidence>
<dbReference type="RefSeq" id="WP_093571998.1">
    <property type="nucleotide sequence ID" value="NZ_FOWC01000001.1"/>
</dbReference>
<dbReference type="Proteomes" id="UP000199137">
    <property type="component" value="Unassembled WGS sequence"/>
</dbReference>
<dbReference type="PROSITE" id="PS50943">
    <property type="entry name" value="HTH_CROC1"/>
    <property type="match status" value="1"/>
</dbReference>
<dbReference type="SUPFAM" id="SSF52540">
    <property type="entry name" value="P-loop containing nucleoside triphosphate hydrolases"/>
    <property type="match status" value="1"/>
</dbReference>
<dbReference type="InterPro" id="IPR010982">
    <property type="entry name" value="Lambda_DNA-bd_dom_sf"/>
</dbReference>
<dbReference type="GO" id="GO:0043531">
    <property type="term" value="F:ADP binding"/>
    <property type="evidence" value="ECO:0007669"/>
    <property type="project" value="InterPro"/>
</dbReference>
<dbReference type="EMBL" id="FOWC01000001">
    <property type="protein sequence ID" value="SFO03995.1"/>
    <property type="molecule type" value="Genomic_DNA"/>
</dbReference>
<name>A0A1I5DXJ6_9PSEU</name>
<dbReference type="OrthoDB" id="581105at2"/>
<gene>
    <name evidence="2" type="ORF">SAMN05421854_101401</name>
</gene>
<dbReference type="SUPFAM" id="SSF48452">
    <property type="entry name" value="TPR-like"/>
    <property type="match status" value="1"/>
</dbReference>
<dbReference type="AlphaFoldDB" id="A0A1I5DXJ6"/>
<dbReference type="Gene3D" id="3.40.50.300">
    <property type="entry name" value="P-loop containing nucleotide triphosphate hydrolases"/>
    <property type="match status" value="1"/>
</dbReference>
<dbReference type="InterPro" id="IPR027417">
    <property type="entry name" value="P-loop_NTPase"/>
</dbReference>
<dbReference type="SMART" id="SM00530">
    <property type="entry name" value="HTH_XRE"/>
    <property type="match status" value="1"/>
</dbReference>
<accession>A0A1I5DXJ6</accession>
<dbReference type="SUPFAM" id="SSF47413">
    <property type="entry name" value="lambda repressor-like DNA-binding domains"/>
    <property type="match status" value="1"/>
</dbReference>
<evidence type="ECO:0000259" key="1">
    <source>
        <dbReference type="PROSITE" id="PS50943"/>
    </source>
</evidence>
<organism evidence="2 3">
    <name type="scientific">Amycolatopsis rubida</name>
    <dbReference type="NCBI Taxonomy" id="112413"/>
    <lineage>
        <taxon>Bacteria</taxon>
        <taxon>Bacillati</taxon>
        <taxon>Actinomycetota</taxon>
        <taxon>Actinomycetes</taxon>
        <taxon>Pseudonocardiales</taxon>
        <taxon>Pseudonocardiaceae</taxon>
        <taxon>Amycolatopsis</taxon>
    </lineage>
</organism>
<dbReference type="SMART" id="SM00028">
    <property type="entry name" value="TPR"/>
    <property type="match status" value="4"/>
</dbReference>
<dbReference type="PANTHER" id="PTHR47691">
    <property type="entry name" value="REGULATOR-RELATED"/>
    <property type="match status" value="1"/>
</dbReference>
<protein>
    <submittedName>
        <fullName evidence="2">Helix-turn-helix domain-containing protein</fullName>
    </submittedName>
</protein>
<dbReference type="Pfam" id="PF13560">
    <property type="entry name" value="HTH_31"/>
    <property type="match status" value="1"/>
</dbReference>
<dbReference type="Gene3D" id="1.25.40.10">
    <property type="entry name" value="Tetratricopeptide repeat domain"/>
    <property type="match status" value="2"/>
</dbReference>
<dbReference type="InterPro" id="IPR001387">
    <property type="entry name" value="Cro/C1-type_HTH"/>
</dbReference>
<proteinExistence type="predicted"/>
<dbReference type="InterPro" id="IPR019734">
    <property type="entry name" value="TPR_rpt"/>
</dbReference>
<feature type="domain" description="HTH cro/C1-type" evidence="1">
    <location>
        <begin position="11"/>
        <end position="44"/>
    </location>
</feature>
<dbReference type="GO" id="GO:0003677">
    <property type="term" value="F:DNA binding"/>
    <property type="evidence" value="ECO:0007669"/>
    <property type="project" value="InterPro"/>
</dbReference>
<dbReference type="InterPro" id="IPR011990">
    <property type="entry name" value="TPR-like_helical_dom_sf"/>
</dbReference>
<dbReference type="CDD" id="cd00093">
    <property type="entry name" value="HTH_XRE"/>
    <property type="match status" value="1"/>
</dbReference>
<dbReference type="STRING" id="112413.SAMN05421854_101401"/>